<dbReference type="EMBL" id="CCYA01000118">
    <property type="protein sequence ID" value="CEH12105.1"/>
    <property type="molecule type" value="Genomic_DNA"/>
</dbReference>
<evidence type="ECO:0000313" key="1">
    <source>
        <dbReference type="EMBL" id="CEH12105.1"/>
    </source>
</evidence>
<accession>A0A0P1B8R4</accession>
<evidence type="ECO:0000313" key="2">
    <source>
        <dbReference type="Proteomes" id="UP000054845"/>
    </source>
</evidence>
<proteinExistence type="predicted"/>
<protein>
    <submittedName>
        <fullName evidence="1">Uncharacterized protein</fullName>
    </submittedName>
</protein>
<dbReference type="AlphaFoldDB" id="A0A0P1B8R4"/>
<keyword evidence="2" id="KW-1185">Reference proteome</keyword>
<name>A0A0P1B8R4_9BASI</name>
<reference evidence="2" key="1">
    <citation type="submission" date="2014-09" db="EMBL/GenBank/DDBJ databases">
        <authorList>
            <person name="Sharma Rahul"/>
            <person name="Thines Marco"/>
        </authorList>
    </citation>
    <scope>NUCLEOTIDE SEQUENCE [LARGE SCALE GENOMIC DNA]</scope>
</reference>
<dbReference type="Proteomes" id="UP000054845">
    <property type="component" value="Unassembled WGS sequence"/>
</dbReference>
<sequence>MHDSESILGALWRYAANKYQPIPDVVGVPRNVKSLPARAIDSTLRKTTTGSFEEPKPEKPHAKMLRAIKDLRDASREMTEEDVAVWGGLLHKPLQQLCADLPTSVENMH</sequence>
<organism evidence="1 2">
    <name type="scientific">Ceraceosorus bombacis</name>
    <dbReference type="NCBI Taxonomy" id="401625"/>
    <lineage>
        <taxon>Eukaryota</taxon>
        <taxon>Fungi</taxon>
        <taxon>Dikarya</taxon>
        <taxon>Basidiomycota</taxon>
        <taxon>Ustilaginomycotina</taxon>
        <taxon>Exobasidiomycetes</taxon>
        <taxon>Ceraceosorales</taxon>
        <taxon>Ceraceosoraceae</taxon>
        <taxon>Ceraceosorus</taxon>
    </lineage>
</organism>